<proteinExistence type="predicted"/>
<keyword evidence="3" id="KW-1185">Reference proteome</keyword>
<dbReference type="EnsemblProtists" id="EKX36700">
    <property type="protein sequence ID" value="EKX36700"/>
    <property type="gene ID" value="GUITHDRAFT_145556"/>
</dbReference>
<reference evidence="2" key="3">
    <citation type="submission" date="2016-03" db="UniProtKB">
        <authorList>
            <consortium name="EnsemblProtists"/>
        </authorList>
    </citation>
    <scope>IDENTIFICATION</scope>
</reference>
<evidence type="ECO:0000313" key="3">
    <source>
        <dbReference type="Proteomes" id="UP000011087"/>
    </source>
</evidence>
<reference evidence="1 3" key="1">
    <citation type="journal article" date="2012" name="Nature">
        <title>Algal genomes reveal evolutionary mosaicism and the fate of nucleomorphs.</title>
        <authorList>
            <consortium name="DOE Joint Genome Institute"/>
            <person name="Curtis B.A."/>
            <person name="Tanifuji G."/>
            <person name="Burki F."/>
            <person name="Gruber A."/>
            <person name="Irimia M."/>
            <person name="Maruyama S."/>
            <person name="Arias M.C."/>
            <person name="Ball S.G."/>
            <person name="Gile G.H."/>
            <person name="Hirakawa Y."/>
            <person name="Hopkins J.F."/>
            <person name="Kuo A."/>
            <person name="Rensing S.A."/>
            <person name="Schmutz J."/>
            <person name="Symeonidi A."/>
            <person name="Elias M."/>
            <person name="Eveleigh R.J."/>
            <person name="Herman E.K."/>
            <person name="Klute M.J."/>
            <person name="Nakayama T."/>
            <person name="Obornik M."/>
            <person name="Reyes-Prieto A."/>
            <person name="Armbrust E.V."/>
            <person name="Aves S.J."/>
            <person name="Beiko R.G."/>
            <person name="Coutinho P."/>
            <person name="Dacks J.B."/>
            <person name="Durnford D.G."/>
            <person name="Fast N.M."/>
            <person name="Green B.R."/>
            <person name="Grisdale C.J."/>
            <person name="Hempel F."/>
            <person name="Henrissat B."/>
            <person name="Hoppner M.P."/>
            <person name="Ishida K."/>
            <person name="Kim E."/>
            <person name="Koreny L."/>
            <person name="Kroth P.G."/>
            <person name="Liu Y."/>
            <person name="Malik S.B."/>
            <person name="Maier U.G."/>
            <person name="McRose D."/>
            <person name="Mock T."/>
            <person name="Neilson J.A."/>
            <person name="Onodera N.T."/>
            <person name="Poole A.M."/>
            <person name="Pritham E.J."/>
            <person name="Richards T.A."/>
            <person name="Rocap G."/>
            <person name="Roy S.W."/>
            <person name="Sarai C."/>
            <person name="Schaack S."/>
            <person name="Shirato S."/>
            <person name="Slamovits C.H."/>
            <person name="Spencer D.F."/>
            <person name="Suzuki S."/>
            <person name="Worden A.Z."/>
            <person name="Zauner S."/>
            <person name="Barry K."/>
            <person name="Bell C."/>
            <person name="Bharti A.K."/>
            <person name="Crow J.A."/>
            <person name="Grimwood J."/>
            <person name="Kramer R."/>
            <person name="Lindquist E."/>
            <person name="Lucas S."/>
            <person name="Salamov A."/>
            <person name="McFadden G.I."/>
            <person name="Lane C.E."/>
            <person name="Keeling P.J."/>
            <person name="Gray M.W."/>
            <person name="Grigoriev I.V."/>
            <person name="Archibald J.M."/>
        </authorList>
    </citation>
    <scope>NUCLEOTIDE SEQUENCE</scope>
    <source>
        <strain evidence="1 3">CCMP2712</strain>
    </source>
</reference>
<dbReference type="PaxDb" id="55529-EKX36700"/>
<organism evidence="1">
    <name type="scientific">Guillardia theta (strain CCMP2712)</name>
    <name type="common">Cryptophyte</name>
    <dbReference type="NCBI Taxonomy" id="905079"/>
    <lineage>
        <taxon>Eukaryota</taxon>
        <taxon>Cryptophyceae</taxon>
        <taxon>Pyrenomonadales</taxon>
        <taxon>Geminigeraceae</taxon>
        <taxon>Guillardia</taxon>
    </lineage>
</organism>
<name>L1ILM2_GUITC</name>
<accession>L1ILM2</accession>
<evidence type="ECO:0000313" key="2">
    <source>
        <dbReference type="EnsemblProtists" id="EKX36700"/>
    </source>
</evidence>
<dbReference type="AlphaFoldDB" id="L1ILM2"/>
<gene>
    <name evidence="1" type="ORF">GUITHDRAFT_145556</name>
</gene>
<sequence>MQLLHVLGPPAAPPVLWTIIINALKTSVRWLFAFEKNVPKLAKDLRIRIKHGSYNGLAVLASVEKFYDKDGLPDVKGFVDACGEGFLLSEQSVIGKALLDYFDLKDLMQKNQVFDPTVDFDTIWHSVCPEQEGHAFHSFDSIPDEPEWVDAKRSCLTKMWKQFTPVSDVFERCLKQISGAKDSCVARLFGEMCTIASKPSMFFFPTFLSGFAQGTKPFLTDNARKDHSVLRAVNEIASSISPTVDSVAIDCLKMQMTDKQLRQTCKIMRKATTCLEKDADNASEAKLSGCKRSGFFPSYDSVSKKARSMKSLIRQKLPIIDLPDGKGVPIALALEMKYMQVIAECPEIATADSLDAWISYDGCRTGKSAQSDSSHTEVTLCLSARWNEDTPIIREYRFKQEKRNKNQECLVTFAVVSGEDSADKIQKNIVHPYKQSIQEIRKNYKTQDGKTIQGGLHFYTDKHGNLSCLGGREKTTTEAESYPEKVITITFHVKADLKGLWGLFNIKDFCESRDIDAGDFGVLNDPSMSASQREFIQSCTHVTGNDGEIENDGKITSEDVHQMETTKDSGRLEQGQRVMVLRQNDAEARDSDMLEFFGDDVLRMLVACLLHNRMRIDQMFLRWIFKVAKKNGPTKVDAVLKVFDNHNIKYKYKTDEYVMPNLDGVRCIKFQENVLPGVMEVLYPTDPDKQVYCKDIFRNWCSIDKTLSKKHFHELSKEEIDSLPKRLNSFAIRYPVLTGDKDMFSAVYFHFIAQGHLAKLFKVHIEEFGTTLSLSSMETVEARHKQLGRLLWRKSIIQDMTRTRKEQREKQAQCAADGIPYEPEEVVYDNDYSRGRGIDILVESLTISFALCDFVNDLEDVQV</sequence>
<dbReference type="Proteomes" id="UP000011087">
    <property type="component" value="Unassembled WGS sequence"/>
</dbReference>
<evidence type="ECO:0000313" key="1">
    <source>
        <dbReference type="EMBL" id="EKX36700.1"/>
    </source>
</evidence>
<dbReference type="KEGG" id="gtt:GUITHDRAFT_145556"/>
<dbReference type="HOGENOM" id="CLU_020900_0_0_1"/>
<dbReference type="EMBL" id="JH993069">
    <property type="protein sequence ID" value="EKX36700.1"/>
    <property type="molecule type" value="Genomic_DNA"/>
</dbReference>
<dbReference type="GeneID" id="17293414"/>
<reference evidence="3" key="2">
    <citation type="submission" date="2012-11" db="EMBL/GenBank/DDBJ databases">
        <authorList>
            <person name="Kuo A."/>
            <person name="Curtis B.A."/>
            <person name="Tanifuji G."/>
            <person name="Burki F."/>
            <person name="Gruber A."/>
            <person name="Irimia M."/>
            <person name="Maruyama S."/>
            <person name="Arias M.C."/>
            <person name="Ball S.G."/>
            <person name="Gile G.H."/>
            <person name="Hirakawa Y."/>
            <person name="Hopkins J.F."/>
            <person name="Rensing S.A."/>
            <person name="Schmutz J."/>
            <person name="Symeonidi A."/>
            <person name="Elias M."/>
            <person name="Eveleigh R.J."/>
            <person name="Herman E.K."/>
            <person name="Klute M.J."/>
            <person name="Nakayama T."/>
            <person name="Obornik M."/>
            <person name="Reyes-Prieto A."/>
            <person name="Armbrust E.V."/>
            <person name="Aves S.J."/>
            <person name="Beiko R.G."/>
            <person name="Coutinho P."/>
            <person name="Dacks J.B."/>
            <person name="Durnford D.G."/>
            <person name="Fast N.M."/>
            <person name="Green B.R."/>
            <person name="Grisdale C."/>
            <person name="Hempe F."/>
            <person name="Henrissat B."/>
            <person name="Hoppner M.P."/>
            <person name="Ishida K.-I."/>
            <person name="Kim E."/>
            <person name="Koreny L."/>
            <person name="Kroth P.G."/>
            <person name="Liu Y."/>
            <person name="Malik S.-B."/>
            <person name="Maier U.G."/>
            <person name="McRose D."/>
            <person name="Mock T."/>
            <person name="Neilson J.A."/>
            <person name="Onodera N.T."/>
            <person name="Poole A.M."/>
            <person name="Pritham E.J."/>
            <person name="Richards T.A."/>
            <person name="Rocap G."/>
            <person name="Roy S.W."/>
            <person name="Sarai C."/>
            <person name="Schaack S."/>
            <person name="Shirato S."/>
            <person name="Slamovits C.H."/>
            <person name="Spencer D.F."/>
            <person name="Suzuki S."/>
            <person name="Worden A.Z."/>
            <person name="Zauner S."/>
            <person name="Barry K."/>
            <person name="Bell C."/>
            <person name="Bharti A.K."/>
            <person name="Crow J.A."/>
            <person name="Grimwood J."/>
            <person name="Kramer R."/>
            <person name="Lindquist E."/>
            <person name="Lucas S."/>
            <person name="Salamov A."/>
            <person name="McFadden G.I."/>
            <person name="Lane C.E."/>
            <person name="Keeling P.J."/>
            <person name="Gray M.W."/>
            <person name="Grigoriev I.V."/>
            <person name="Archibald J.M."/>
        </authorList>
    </citation>
    <scope>NUCLEOTIDE SEQUENCE</scope>
    <source>
        <strain evidence="3">CCMP2712</strain>
    </source>
</reference>
<protein>
    <submittedName>
        <fullName evidence="1 2">Uncharacterized protein</fullName>
    </submittedName>
</protein>
<dbReference type="RefSeq" id="XP_005823680.1">
    <property type="nucleotide sequence ID" value="XM_005823623.1"/>
</dbReference>